<dbReference type="EMBL" id="JAEMGP010000027">
    <property type="protein sequence ID" value="KAG5193543.1"/>
    <property type="molecule type" value="Genomic_DNA"/>
</dbReference>
<proteinExistence type="predicted"/>
<feature type="compositionally biased region" description="Low complexity" evidence="1">
    <location>
        <begin position="79"/>
        <end position="89"/>
    </location>
</feature>
<reference evidence="2 3" key="1">
    <citation type="submission" date="2020-12" db="EMBL/GenBank/DDBJ databases">
        <title>De novo assembly of Tibetan sheep genome.</title>
        <authorList>
            <person name="Li X."/>
        </authorList>
    </citation>
    <scope>NUCLEOTIDE SEQUENCE [LARGE SCALE GENOMIC DNA]</scope>
    <source>
        <tissue evidence="2">Heart</tissue>
    </source>
</reference>
<comment type="caution">
    <text evidence="2">The sequence shown here is derived from an EMBL/GenBank/DDBJ whole genome shotgun (WGS) entry which is preliminary data.</text>
</comment>
<protein>
    <submittedName>
        <fullName evidence="2">Uncharacterized protein</fullName>
    </submittedName>
</protein>
<sequence length="114" mass="12870">MVRWMRNGDGGEDGKEIRGWLQRQSRRWRRFFEKSARPRFSNVSLLGLTLAPGFLPLREPDPSEPARASASAPPPPFRLPLSQQQQQQQGGSVYKPPGSCSTSEPLLYFTLKLS</sequence>
<evidence type="ECO:0000256" key="1">
    <source>
        <dbReference type="SAM" id="MobiDB-lite"/>
    </source>
</evidence>
<gene>
    <name evidence="2" type="ORF">JEQ12_019904</name>
</gene>
<evidence type="ECO:0000313" key="2">
    <source>
        <dbReference type="EMBL" id="KAG5193543.1"/>
    </source>
</evidence>
<evidence type="ECO:0000313" key="3">
    <source>
        <dbReference type="Proteomes" id="UP000664991"/>
    </source>
</evidence>
<name>A0A835ZI85_SHEEP</name>
<dbReference type="Proteomes" id="UP000664991">
    <property type="component" value="Unassembled WGS sequence"/>
</dbReference>
<feature type="region of interest" description="Disordered" evidence="1">
    <location>
        <begin position="54"/>
        <end position="104"/>
    </location>
</feature>
<organism evidence="2 3">
    <name type="scientific">Ovis aries</name>
    <name type="common">Sheep</name>
    <dbReference type="NCBI Taxonomy" id="9940"/>
    <lineage>
        <taxon>Eukaryota</taxon>
        <taxon>Metazoa</taxon>
        <taxon>Chordata</taxon>
        <taxon>Craniata</taxon>
        <taxon>Vertebrata</taxon>
        <taxon>Euteleostomi</taxon>
        <taxon>Mammalia</taxon>
        <taxon>Eutheria</taxon>
        <taxon>Laurasiatheria</taxon>
        <taxon>Artiodactyla</taxon>
        <taxon>Ruminantia</taxon>
        <taxon>Pecora</taxon>
        <taxon>Bovidae</taxon>
        <taxon>Caprinae</taxon>
        <taxon>Ovis</taxon>
    </lineage>
</organism>
<dbReference type="AlphaFoldDB" id="A0A835ZI85"/>
<accession>A0A835ZI85</accession>